<reference evidence="1" key="1">
    <citation type="submission" date="2016-11" db="EMBL/GenBank/DDBJ databases">
        <title>The genome of Nicotiana attenuata.</title>
        <authorList>
            <person name="Xu S."/>
            <person name="Brockmoeller T."/>
            <person name="Gaquerel E."/>
            <person name="Navarro A."/>
            <person name="Kuhl H."/>
            <person name="Gase K."/>
            <person name="Ling Z."/>
            <person name="Zhou W."/>
            <person name="Kreitzer C."/>
            <person name="Stanke M."/>
            <person name="Tang H."/>
            <person name="Lyons E."/>
            <person name="Pandey P."/>
            <person name="Pandey S.P."/>
            <person name="Timmermann B."/>
            <person name="Baldwin I.T."/>
        </authorList>
    </citation>
    <scope>NUCLEOTIDE SEQUENCE [LARGE SCALE GENOMIC DNA]</scope>
    <source>
        <strain evidence="1">UT</strain>
    </source>
</reference>
<dbReference type="EMBL" id="MJEQ01004389">
    <property type="protein sequence ID" value="OIT21359.1"/>
    <property type="molecule type" value="Genomic_DNA"/>
</dbReference>
<accession>A0A1J6KHN0</accession>
<dbReference type="Proteomes" id="UP000187609">
    <property type="component" value="Unassembled WGS sequence"/>
</dbReference>
<feature type="non-terminal residue" evidence="1">
    <location>
        <position position="1"/>
    </location>
</feature>
<evidence type="ECO:0000313" key="1">
    <source>
        <dbReference type="EMBL" id="OIT21359.1"/>
    </source>
</evidence>
<evidence type="ECO:0000313" key="2">
    <source>
        <dbReference type="Proteomes" id="UP000187609"/>
    </source>
</evidence>
<sequence length="74" mass="7887">NLNRTRRRTSDSDLERTQIQTSKLTGVDDVTATTMTTLLVLNSSDIEVKISAAAVCVQRSSSGSNGFLGVGGRE</sequence>
<proteinExistence type="predicted"/>
<gene>
    <name evidence="1" type="ORF">A4A49_64816</name>
</gene>
<organism evidence="1 2">
    <name type="scientific">Nicotiana attenuata</name>
    <name type="common">Coyote tobacco</name>
    <dbReference type="NCBI Taxonomy" id="49451"/>
    <lineage>
        <taxon>Eukaryota</taxon>
        <taxon>Viridiplantae</taxon>
        <taxon>Streptophyta</taxon>
        <taxon>Embryophyta</taxon>
        <taxon>Tracheophyta</taxon>
        <taxon>Spermatophyta</taxon>
        <taxon>Magnoliopsida</taxon>
        <taxon>eudicotyledons</taxon>
        <taxon>Gunneridae</taxon>
        <taxon>Pentapetalae</taxon>
        <taxon>asterids</taxon>
        <taxon>lamiids</taxon>
        <taxon>Solanales</taxon>
        <taxon>Solanaceae</taxon>
        <taxon>Nicotianoideae</taxon>
        <taxon>Nicotianeae</taxon>
        <taxon>Nicotiana</taxon>
    </lineage>
</organism>
<comment type="caution">
    <text evidence="1">The sequence shown here is derived from an EMBL/GenBank/DDBJ whole genome shotgun (WGS) entry which is preliminary data.</text>
</comment>
<protein>
    <submittedName>
        <fullName evidence="1">Uncharacterized protein</fullName>
    </submittedName>
</protein>
<keyword evidence="2" id="KW-1185">Reference proteome</keyword>
<dbReference type="Gramene" id="OIT21359">
    <property type="protein sequence ID" value="OIT21359"/>
    <property type="gene ID" value="A4A49_64816"/>
</dbReference>
<dbReference type="AlphaFoldDB" id="A0A1J6KHN0"/>
<name>A0A1J6KHN0_NICAT</name>